<feature type="transmembrane region" description="Helical" evidence="1">
    <location>
        <begin position="34"/>
        <end position="54"/>
    </location>
</feature>
<accession>A0A7C4BCA2</accession>
<proteinExistence type="predicted"/>
<gene>
    <name evidence="2" type="ORF">ENV14_05545</name>
</gene>
<name>A0A7C4BCA2_9CREN</name>
<dbReference type="EMBL" id="DTFF01000047">
    <property type="protein sequence ID" value="HGI87831.1"/>
    <property type="molecule type" value="Genomic_DNA"/>
</dbReference>
<sequence>MKLAHVELASIDSSMSTVASAVVFAKYIGGHPRCLVRIAIGSSSVISIALYFLATAMKWVSKPLELALRVALIARSLISSS</sequence>
<dbReference type="AlphaFoldDB" id="A0A7C4BCA2"/>
<evidence type="ECO:0000313" key="2">
    <source>
        <dbReference type="EMBL" id="HGI87831.1"/>
    </source>
</evidence>
<reference evidence="2" key="1">
    <citation type="journal article" date="2020" name="mSystems">
        <title>Genome- and Community-Level Interaction Insights into Carbon Utilization and Element Cycling Functions of Hydrothermarchaeota in Hydrothermal Sediment.</title>
        <authorList>
            <person name="Zhou Z."/>
            <person name="Liu Y."/>
            <person name="Xu W."/>
            <person name="Pan J."/>
            <person name="Luo Z.H."/>
            <person name="Li M."/>
        </authorList>
    </citation>
    <scope>NUCLEOTIDE SEQUENCE [LARGE SCALE GENOMIC DNA]</scope>
    <source>
        <strain evidence="2">SpSt-732</strain>
    </source>
</reference>
<keyword evidence="1" id="KW-0812">Transmembrane</keyword>
<keyword evidence="1" id="KW-1133">Transmembrane helix</keyword>
<organism evidence="2">
    <name type="scientific">Ignisphaera aggregans</name>
    <dbReference type="NCBI Taxonomy" id="334771"/>
    <lineage>
        <taxon>Archaea</taxon>
        <taxon>Thermoproteota</taxon>
        <taxon>Thermoprotei</taxon>
        <taxon>Desulfurococcales</taxon>
        <taxon>Desulfurococcaceae</taxon>
        <taxon>Ignisphaera</taxon>
    </lineage>
</organism>
<evidence type="ECO:0000256" key="1">
    <source>
        <dbReference type="SAM" id="Phobius"/>
    </source>
</evidence>
<protein>
    <submittedName>
        <fullName evidence="2">Uncharacterized protein</fullName>
    </submittedName>
</protein>
<comment type="caution">
    <text evidence="2">The sequence shown here is derived from an EMBL/GenBank/DDBJ whole genome shotgun (WGS) entry which is preliminary data.</text>
</comment>
<keyword evidence="1" id="KW-0472">Membrane</keyword>